<evidence type="ECO:0000313" key="1">
    <source>
        <dbReference type="EMBL" id="KIO71901.1"/>
    </source>
</evidence>
<gene>
    <name evidence="1" type="ORF">B4167_3230</name>
</gene>
<name>A0ABD4A487_9BACI</name>
<reference evidence="1 2" key="1">
    <citation type="submission" date="2015-01" db="EMBL/GenBank/DDBJ databases">
        <title>Draft Genome Sequences of Four Bacillus thermoamylovorans Strains, Isolated From Food Products.</title>
        <authorList>
            <person name="Krawcyk A.O."/>
            <person name="Berendsen E.M."/>
            <person name="Eijlander R.T."/>
            <person name="de Jong A."/>
            <person name="Wells-Bennik M."/>
            <person name="Kuipers O.P."/>
        </authorList>
    </citation>
    <scope>NUCLEOTIDE SEQUENCE [LARGE SCALE GENOMIC DNA]</scope>
    <source>
        <strain evidence="1 2">B4167</strain>
    </source>
</reference>
<protein>
    <recommendedName>
        <fullName evidence="3">Secreted protein</fullName>
    </recommendedName>
</protein>
<accession>A0ABD4A487</accession>
<organism evidence="1 2">
    <name type="scientific">Caldibacillus thermoamylovorans</name>
    <dbReference type="NCBI Taxonomy" id="35841"/>
    <lineage>
        <taxon>Bacteria</taxon>
        <taxon>Bacillati</taxon>
        <taxon>Bacillota</taxon>
        <taxon>Bacilli</taxon>
        <taxon>Bacillales</taxon>
        <taxon>Bacillaceae</taxon>
        <taxon>Caldibacillus</taxon>
    </lineage>
</organism>
<comment type="caution">
    <text evidence="1">The sequence shown here is derived from an EMBL/GenBank/DDBJ whole genome shotgun (WGS) entry which is preliminary data.</text>
</comment>
<evidence type="ECO:0000313" key="2">
    <source>
        <dbReference type="Proteomes" id="UP000032076"/>
    </source>
</evidence>
<sequence length="66" mass="7476">MTKLRKSLLVTVSVLILLSIGLLFIVPNTRNKENPENKTVAVENKFNPTITNVQNVKKEKNVLQIM</sequence>
<proteinExistence type="predicted"/>
<dbReference type="KEGG" id="bthv:CQJ30_09530"/>
<dbReference type="EMBL" id="JXLU01000106">
    <property type="protein sequence ID" value="KIO71901.1"/>
    <property type="molecule type" value="Genomic_DNA"/>
</dbReference>
<evidence type="ECO:0008006" key="3">
    <source>
        <dbReference type="Google" id="ProtNLM"/>
    </source>
</evidence>
<dbReference type="AlphaFoldDB" id="A0ABD4A487"/>
<dbReference type="Proteomes" id="UP000032076">
    <property type="component" value="Unassembled WGS sequence"/>
</dbReference>